<accession>A0A453NHI0</accession>
<keyword evidence="3" id="KW-1185">Reference proteome</keyword>
<reference evidence="3" key="2">
    <citation type="journal article" date="2017" name="Nat. Plants">
        <title>The Aegilops tauschii genome reveals multiple impacts of transposons.</title>
        <authorList>
            <person name="Zhao G."/>
            <person name="Zou C."/>
            <person name="Li K."/>
            <person name="Wang K."/>
            <person name="Li T."/>
            <person name="Gao L."/>
            <person name="Zhang X."/>
            <person name="Wang H."/>
            <person name="Yang Z."/>
            <person name="Liu X."/>
            <person name="Jiang W."/>
            <person name="Mao L."/>
            <person name="Kong X."/>
            <person name="Jiao Y."/>
            <person name="Jia J."/>
        </authorList>
    </citation>
    <scope>NUCLEOTIDE SEQUENCE [LARGE SCALE GENOMIC DNA]</scope>
    <source>
        <strain evidence="3">cv. AL8/78</strain>
    </source>
</reference>
<reference evidence="2" key="5">
    <citation type="journal article" date="2021" name="G3 (Bethesda)">
        <title>Aegilops tauschii genome assembly Aet v5.0 features greater sequence contiguity and improved annotation.</title>
        <authorList>
            <person name="Wang L."/>
            <person name="Zhu T."/>
            <person name="Rodriguez J.C."/>
            <person name="Deal K.R."/>
            <person name="Dubcovsky J."/>
            <person name="McGuire P.E."/>
            <person name="Lux T."/>
            <person name="Spannagl M."/>
            <person name="Mayer K.F.X."/>
            <person name="Baldrich P."/>
            <person name="Meyers B.C."/>
            <person name="Huo N."/>
            <person name="Gu Y.Q."/>
            <person name="Zhou H."/>
            <person name="Devos K.M."/>
            <person name="Bennetzen J.L."/>
            <person name="Unver T."/>
            <person name="Budak H."/>
            <person name="Gulick P.J."/>
            <person name="Galiba G."/>
            <person name="Kalapos B."/>
            <person name="Nelson D.R."/>
            <person name="Li P."/>
            <person name="You F.M."/>
            <person name="Luo M.C."/>
            <person name="Dvorak J."/>
        </authorList>
    </citation>
    <scope>NUCLEOTIDE SEQUENCE [LARGE SCALE GENOMIC DNA]</scope>
    <source>
        <strain evidence="2">cv. AL8/78</strain>
    </source>
</reference>
<dbReference type="SUPFAM" id="SSF53098">
    <property type="entry name" value="Ribonuclease H-like"/>
    <property type="match status" value="1"/>
</dbReference>
<dbReference type="AlphaFoldDB" id="A0A453NHI0"/>
<dbReference type="PANTHER" id="PTHR23272:SF187">
    <property type="entry name" value="AC9 TRANSPOSASE-RELATED"/>
    <property type="match status" value="1"/>
</dbReference>
<evidence type="ECO:0000313" key="2">
    <source>
        <dbReference type="EnsemblPlants" id="AET6Gv20369900.16"/>
    </source>
</evidence>
<dbReference type="Gramene" id="AET6Gv20369900.16">
    <property type="protein sequence ID" value="AET6Gv20369900.16"/>
    <property type="gene ID" value="AET6Gv20369900"/>
</dbReference>
<reference evidence="3" key="1">
    <citation type="journal article" date="2014" name="Science">
        <title>Ancient hybridizations among the ancestral genomes of bread wheat.</title>
        <authorList>
            <consortium name="International Wheat Genome Sequencing Consortium,"/>
            <person name="Marcussen T."/>
            <person name="Sandve S.R."/>
            <person name="Heier L."/>
            <person name="Spannagl M."/>
            <person name="Pfeifer M."/>
            <person name="Jakobsen K.S."/>
            <person name="Wulff B.B."/>
            <person name="Steuernagel B."/>
            <person name="Mayer K.F."/>
            <person name="Olsen O.A."/>
        </authorList>
    </citation>
    <scope>NUCLEOTIDE SEQUENCE [LARGE SCALE GENOMIC DNA]</scope>
    <source>
        <strain evidence="3">cv. AL8/78</strain>
    </source>
</reference>
<reference evidence="2" key="4">
    <citation type="submission" date="2019-03" db="UniProtKB">
        <authorList>
            <consortium name="EnsemblPlants"/>
        </authorList>
    </citation>
    <scope>IDENTIFICATION</scope>
</reference>
<dbReference type="Proteomes" id="UP000015105">
    <property type="component" value="Chromosome 6D"/>
</dbReference>
<evidence type="ECO:0000259" key="1">
    <source>
        <dbReference type="Pfam" id="PF14372"/>
    </source>
</evidence>
<dbReference type="Pfam" id="PF14372">
    <property type="entry name" value="hAT-like_RNase-H"/>
    <property type="match status" value="1"/>
</dbReference>
<organism evidence="2 3">
    <name type="scientific">Aegilops tauschii subsp. strangulata</name>
    <name type="common">Goatgrass</name>
    <dbReference type="NCBI Taxonomy" id="200361"/>
    <lineage>
        <taxon>Eukaryota</taxon>
        <taxon>Viridiplantae</taxon>
        <taxon>Streptophyta</taxon>
        <taxon>Embryophyta</taxon>
        <taxon>Tracheophyta</taxon>
        <taxon>Spermatophyta</taxon>
        <taxon>Magnoliopsida</taxon>
        <taxon>Liliopsida</taxon>
        <taxon>Poales</taxon>
        <taxon>Poaceae</taxon>
        <taxon>BOP clade</taxon>
        <taxon>Pooideae</taxon>
        <taxon>Triticodae</taxon>
        <taxon>Triticeae</taxon>
        <taxon>Triticinae</taxon>
        <taxon>Aegilops</taxon>
    </lineage>
</organism>
<dbReference type="GO" id="GO:0003677">
    <property type="term" value="F:DNA binding"/>
    <property type="evidence" value="ECO:0007669"/>
    <property type="project" value="InterPro"/>
</dbReference>
<sequence>RKWSTSEHVPLQKMSEEMKTKFEKYWKEVHGLMSVATVLDPRYKLHMLQALFGSLYGFEHATAEVEKIRKLMGDLLLEYQASDGGVGTSESQVGRSVSTQGGAAVDEMENIFKQYMSSKPVMSASRVRTELDLYLWKRKLSIGQRVSTSSIGGSLEVSSILHCEEWLMIY</sequence>
<dbReference type="InterPro" id="IPR025525">
    <property type="entry name" value="hAT-like_transposase_RNase-H"/>
</dbReference>
<reference evidence="2" key="3">
    <citation type="journal article" date="2017" name="Nature">
        <title>Genome sequence of the progenitor of the wheat D genome Aegilops tauschii.</title>
        <authorList>
            <person name="Luo M.C."/>
            <person name="Gu Y.Q."/>
            <person name="Puiu D."/>
            <person name="Wang H."/>
            <person name="Twardziok S.O."/>
            <person name="Deal K.R."/>
            <person name="Huo N."/>
            <person name="Zhu T."/>
            <person name="Wang L."/>
            <person name="Wang Y."/>
            <person name="McGuire P.E."/>
            <person name="Liu S."/>
            <person name="Long H."/>
            <person name="Ramasamy R.K."/>
            <person name="Rodriguez J.C."/>
            <person name="Van S.L."/>
            <person name="Yuan L."/>
            <person name="Wang Z."/>
            <person name="Xia Z."/>
            <person name="Xiao L."/>
            <person name="Anderson O.D."/>
            <person name="Ouyang S."/>
            <person name="Liang Y."/>
            <person name="Zimin A.V."/>
            <person name="Pertea G."/>
            <person name="Qi P."/>
            <person name="Bennetzen J.L."/>
            <person name="Dai X."/>
            <person name="Dawson M.W."/>
            <person name="Muller H.G."/>
            <person name="Kugler K."/>
            <person name="Rivarola-Duarte L."/>
            <person name="Spannagl M."/>
            <person name="Mayer K.F.X."/>
            <person name="Lu F.H."/>
            <person name="Bevan M.W."/>
            <person name="Leroy P."/>
            <person name="Li P."/>
            <person name="You F.M."/>
            <person name="Sun Q."/>
            <person name="Liu Z."/>
            <person name="Lyons E."/>
            <person name="Wicker T."/>
            <person name="Salzberg S.L."/>
            <person name="Devos K.M."/>
            <person name="Dvorak J."/>
        </authorList>
    </citation>
    <scope>NUCLEOTIDE SEQUENCE [LARGE SCALE GENOMIC DNA]</scope>
    <source>
        <strain evidence="2">cv. AL8/78</strain>
    </source>
</reference>
<dbReference type="InterPro" id="IPR012337">
    <property type="entry name" value="RNaseH-like_sf"/>
</dbReference>
<name>A0A453NHI0_AEGTS</name>
<dbReference type="EnsemblPlants" id="AET6Gv20369900.16">
    <property type="protein sequence ID" value="AET6Gv20369900.16"/>
    <property type="gene ID" value="AET6Gv20369900"/>
</dbReference>
<feature type="domain" description="hAT-like transposase RNase-H fold" evidence="1">
    <location>
        <begin position="2"/>
        <end position="79"/>
    </location>
</feature>
<proteinExistence type="predicted"/>
<evidence type="ECO:0000313" key="3">
    <source>
        <dbReference type="Proteomes" id="UP000015105"/>
    </source>
</evidence>
<protein>
    <recommendedName>
        <fullName evidence="1">hAT-like transposase RNase-H fold domain-containing protein</fullName>
    </recommendedName>
</protein>
<dbReference type="PANTHER" id="PTHR23272">
    <property type="entry name" value="BED FINGER-RELATED"/>
    <property type="match status" value="1"/>
</dbReference>